<proteinExistence type="predicted"/>
<feature type="compositionally biased region" description="Basic residues" evidence="1">
    <location>
        <begin position="26"/>
        <end position="36"/>
    </location>
</feature>
<feature type="region of interest" description="Disordered" evidence="1">
    <location>
        <begin position="1"/>
        <end position="36"/>
    </location>
</feature>
<protein>
    <submittedName>
        <fullName evidence="2">Uncharacterized protein</fullName>
    </submittedName>
</protein>
<comment type="caution">
    <text evidence="2">The sequence shown here is derived from an EMBL/GenBank/DDBJ whole genome shotgun (WGS) entry which is preliminary data.</text>
</comment>
<gene>
    <name evidence="2" type="ORF">BOKJ2_LOCUS9949</name>
</gene>
<reference evidence="2" key="1">
    <citation type="submission" date="2020-09" db="EMBL/GenBank/DDBJ databases">
        <authorList>
            <person name="Kikuchi T."/>
        </authorList>
    </citation>
    <scope>NUCLEOTIDE SEQUENCE</scope>
    <source>
        <strain evidence="2">SH1</strain>
    </source>
</reference>
<dbReference type="EMBL" id="CAJFDH010000005">
    <property type="protein sequence ID" value="CAD5223049.1"/>
    <property type="molecule type" value="Genomic_DNA"/>
</dbReference>
<organism evidence="2 3">
    <name type="scientific">Bursaphelenchus okinawaensis</name>
    <dbReference type="NCBI Taxonomy" id="465554"/>
    <lineage>
        <taxon>Eukaryota</taxon>
        <taxon>Metazoa</taxon>
        <taxon>Ecdysozoa</taxon>
        <taxon>Nematoda</taxon>
        <taxon>Chromadorea</taxon>
        <taxon>Rhabditida</taxon>
        <taxon>Tylenchina</taxon>
        <taxon>Tylenchomorpha</taxon>
        <taxon>Aphelenchoidea</taxon>
        <taxon>Aphelenchoididae</taxon>
        <taxon>Bursaphelenchus</taxon>
    </lineage>
</organism>
<sequence length="207" mass="24033">MSFLSPSFSSHQREDEKTHYENVKVSRGKTHRRKLHKPRHASVNLLAETAIKSAKPPKQATKLTKLQRQNIVESKRMMYDKFYAGVQHPDEMKKILKCTQFQVYYRKANFRWDIPAELPMYLAYKDSNERMYHFPIIHGPDGLGGLQWSVQTPFDMPNATCSSLSKLLEHYGIYSFVVPDTGDIEVFPIWQMNDHTSKSTDTSASIY</sequence>
<name>A0A811L5Q3_9BILA</name>
<evidence type="ECO:0000313" key="3">
    <source>
        <dbReference type="Proteomes" id="UP000614601"/>
    </source>
</evidence>
<evidence type="ECO:0000256" key="1">
    <source>
        <dbReference type="SAM" id="MobiDB-lite"/>
    </source>
</evidence>
<dbReference type="OrthoDB" id="5868621at2759"/>
<dbReference type="EMBL" id="CAJFCW020000005">
    <property type="protein sequence ID" value="CAG9117200.1"/>
    <property type="molecule type" value="Genomic_DNA"/>
</dbReference>
<dbReference type="AlphaFoldDB" id="A0A811L5Q3"/>
<feature type="compositionally biased region" description="Basic and acidic residues" evidence="1">
    <location>
        <begin position="11"/>
        <end position="24"/>
    </location>
</feature>
<accession>A0A811L5Q3</accession>
<dbReference type="Proteomes" id="UP000783686">
    <property type="component" value="Unassembled WGS sequence"/>
</dbReference>
<keyword evidence="3" id="KW-1185">Reference proteome</keyword>
<feature type="compositionally biased region" description="Polar residues" evidence="1">
    <location>
        <begin position="1"/>
        <end position="10"/>
    </location>
</feature>
<evidence type="ECO:0000313" key="2">
    <source>
        <dbReference type="EMBL" id="CAD5223049.1"/>
    </source>
</evidence>
<dbReference type="PANTHER" id="PTHR31128">
    <property type="entry name" value="PROTEIN CBR-CLEC-135-RELATED"/>
    <property type="match status" value="1"/>
</dbReference>
<dbReference type="Proteomes" id="UP000614601">
    <property type="component" value="Unassembled WGS sequence"/>
</dbReference>